<protein>
    <submittedName>
        <fullName evidence="3">Uncharacterized protein</fullName>
    </submittedName>
</protein>
<dbReference type="Pfam" id="PF01535">
    <property type="entry name" value="PPR"/>
    <property type="match status" value="4"/>
</dbReference>
<dbReference type="InterPro" id="IPR002885">
    <property type="entry name" value="PPR_rpt"/>
</dbReference>
<dbReference type="AlphaFoldDB" id="A0A9D5HF04"/>
<dbReference type="PANTHER" id="PTHR47926">
    <property type="entry name" value="PENTATRICOPEPTIDE REPEAT-CONTAINING PROTEIN"/>
    <property type="match status" value="1"/>
</dbReference>
<dbReference type="PANTHER" id="PTHR47926:SF413">
    <property type="entry name" value="REPEAT (TPR)-LIKE SUPERFAMILY PROTEIN, PUTATIVE-RELATED"/>
    <property type="match status" value="1"/>
</dbReference>
<dbReference type="Gene3D" id="1.25.40.10">
    <property type="entry name" value="Tetratricopeptide repeat domain"/>
    <property type="match status" value="2"/>
</dbReference>
<name>A0A9D5HF04_9LILI</name>
<dbReference type="InterPro" id="IPR046960">
    <property type="entry name" value="PPR_At4g14850-like_plant"/>
</dbReference>
<dbReference type="Gene3D" id="3.40.1740.10">
    <property type="entry name" value="VC0467-like"/>
    <property type="match status" value="1"/>
</dbReference>
<reference evidence="3" key="2">
    <citation type="journal article" date="2022" name="Hortic Res">
        <title>The genome of Dioscorea zingiberensis sheds light on the biosynthesis, origin and evolution of the medicinally important diosgenin saponins.</title>
        <authorList>
            <person name="Li Y."/>
            <person name="Tan C."/>
            <person name="Li Z."/>
            <person name="Guo J."/>
            <person name="Li S."/>
            <person name="Chen X."/>
            <person name="Wang C."/>
            <person name="Dai X."/>
            <person name="Yang H."/>
            <person name="Song W."/>
            <person name="Hou L."/>
            <person name="Xu J."/>
            <person name="Tong Z."/>
            <person name="Xu A."/>
            <person name="Yuan X."/>
            <person name="Wang W."/>
            <person name="Yang Q."/>
            <person name="Chen L."/>
            <person name="Sun Z."/>
            <person name="Wang K."/>
            <person name="Pan B."/>
            <person name="Chen J."/>
            <person name="Bao Y."/>
            <person name="Liu F."/>
            <person name="Qi X."/>
            <person name="Gang D.R."/>
            <person name="Wen J."/>
            <person name="Li J."/>
        </authorList>
    </citation>
    <scope>NUCLEOTIDE SEQUENCE</scope>
    <source>
        <strain evidence="3">Dzin_1.0</strain>
    </source>
</reference>
<dbReference type="GO" id="GO:0003723">
    <property type="term" value="F:RNA binding"/>
    <property type="evidence" value="ECO:0007669"/>
    <property type="project" value="InterPro"/>
</dbReference>
<organism evidence="3 4">
    <name type="scientific">Dioscorea zingiberensis</name>
    <dbReference type="NCBI Taxonomy" id="325984"/>
    <lineage>
        <taxon>Eukaryota</taxon>
        <taxon>Viridiplantae</taxon>
        <taxon>Streptophyta</taxon>
        <taxon>Embryophyta</taxon>
        <taxon>Tracheophyta</taxon>
        <taxon>Spermatophyta</taxon>
        <taxon>Magnoliopsida</taxon>
        <taxon>Liliopsida</taxon>
        <taxon>Dioscoreales</taxon>
        <taxon>Dioscoreaceae</taxon>
        <taxon>Dioscorea</taxon>
    </lineage>
</organism>
<dbReference type="EMBL" id="JAGGNH010000004">
    <property type="protein sequence ID" value="KAJ0973818.1"/>
    <property type="molecule type" value="Genomic_DNA"/>
</dbReference>
<reference evidence="3" key="1">
    <citation type="submission" date="2021-03" db="EMBL/GenBank/DDBJ databases">
        <authorList>
            <person name="Li Z."/>
            <person name="Yang C."/>
        </authorList>
    </citation>
    <scope>NUCLEOTIDE SEQUENCE</scope>
    <source>
        <strain evidence="3">Dzin_1.0</strain>
        <tissue evidence="3">Leaf</tissue>
    </source>
</reference>
<proteinExistence type="predicted"/>
<dbReference type="OrthoDB" id="272750at2759"/>
<dbReference type="Pfam" id="PF02622">
    <property type="entry name" value="DUF179"/>
    <property type="match status" value="1"/>
</dbReference>
<sequence length="584" mass="65367">MAESVSLLSLRRHFEHSLSENRRNPHHLKQLHSQILKFNLHQDPFLAPKLISSYSHCHLLPLAINVFNQVQQPNSLLFNTIIREYGHHSQPSDAFLTFLQMRKEGVFPDSFTFPFLLKACSGRSVLFWVMMMHAQIVKLGFLSDIFVRNSLIDSYSKAGDCGLQFAKRVFGEMPERDVVSWNSMVAGLVRAGELMEAREIFDQTPDRDIVSWNSMLDGLVSGYCLSGDMDMARMLFDKMPTKNLVSWTVMVSGYAEKGLSREATCLFKQMVEAGLEVDEVAIVSILAACTESEMEASCFLTSKSFMKSRASVPSFKARYTSMCRKRCVGSLQLIYCNIQPLLPDDNCEPLSVESDWRSFRARLVAGEQASRIAMPPTTLTPDATGDQNSTPFTIGDKWAHTLHEPEKGCLLVATEKLNGVHIFERTVILLLSAGPLGLLGIILNRPSLMSIKETHSRDRDITGTFSDRPLFFGGPLEEGLFLVGPQVNQDGAGMNGVFEEVMKGLFYGTKESVGCAAEMVKRNVLKVDDFKFFDGYCGWEKEQLRGEIRAGYWSVVACSPSVIELSSVGLWEEVLGLVGQRKVW</sequence>
<feature type="repeat" description="PPR" evidence="2">
    <location>
        <begin position="243"/>
        <end position="277"/>
    </location>
</feature>
<feature type="repeat" description="PPR" evidence="2">
    <location>
        <begin position="74"/>
        <end position="108"/>
    </location>
</feature>
<evidence type="ECO:0000313" key="4">
    <source>
        <dbReference type="Proteomes" id="UP001085076"/>
    </source>
</evidence>
<dbReference type="GO" id="GO:0009451">
    <property type="term" value="P:RNA modification"/>
    <property type="evidence" value="ECO:0007669"/>
    <property type="project" value="InterPro"/>
</dbReference>
<feature type="repeat" description="PPR" evidence="2">
    <location>
        <begin position="177"/>
        <end position="211"/>
    </location>
</feature>
<gene>
    <name evidence="3" type="ORF">J5N97_015783</name>
</gene>
<dbReference type="Pfam" id="PF13041">
    <property type="entry name" value="PPR_2"/>
    <property type="match status" value="1"/>
</dbReference>
<evidence type="ECO:0000256" key="1">
    <source>
        <dbReference type="ARBA" id="ARBA00022737"/>
    </source>
</evidence>
<dbReference type="SUPFAM" id="SSF143456">
    <property type="entry name" value="VC0467-like"/>
    <property type="match status" value="1"/>
</dbReference>
<accession>A0A9D5HF04</accession>
<dbReference type="InterPro" id="IPR011990">
    <property type="entry name" value="TPR-like_helical_dom_sf"/>
</dbReference>
<dbReference type="PROSITE" id="PS51375">
    <property type="entry name" value="PPR"/>
    <property type="match status" value="3"/>
</dbReference>
<keyword evidence="4" id="KW-1185">Reference proteome</keyword>
<dbReference type="Proteomes" id="UP001085076">
    <property type="component" value="Miscellaneous, Linkage group lg04"/>
</dbReference>
<dbReference type="NCBIfam" id="TIGR00756">
    <property type="entry name" value="PPR"/>
    <property type="match status" value="4"/>
</dbReference>
<comment type="caution">
    <text evidence="3">The sequence shown here is derived from an EMBL/GenBank/DDBJ whole genome shotgun (WGS) entry which is preliminary data.</text>
</comment>
<evidence type="ECO:0000313" key="3">
    <source>
        <dbReference type="EMBL" id="KAJ0973818.1"/>
    </source>
</evidence>
<evidence type="ECO:0000256" key="2">
    <source>
        <dbReference type="PROSITE-ProRule" id="PRU00708"/>
    </source>
</evidence>
<dbReference type="InterPro" id="IPR003774">
    <property type="entry name" value="AlgH-like"/>
</dbReference>
<keyword evidence="1" id="KW-0677">Repeat</keyword>